<dbReference type="AlphaFoldDB" id="A0A382AWW0"/>
<dbReference type="PROSITE" id="PS51257">
    <property type="entry name" value="PROKAR_LIPOPROTEIN"/>
    <property type="match status" value="1"/>
</dbReference>
<feature type="transmembrane region" description="Helical" evidence="1">
    <location>
        <begin position="12"/>
        <end position="32"/>
    </location>
</feature>
<accession>A0A382AWW0</accession>
<sequence>MPRGTSDPRHSDSRIVVTFPSILSLALVFFAGCGSPDVGSVANVTVFEGARLIVGDGSVPIEDAVFIVENDRFTQVG</sequence>
<gene>
    <name evidence="2" type="ORF">METZ01_LOCUS158665</name>
</gene>
<proteinExistence type="predicted"/>
<name>A0A382AWW0_9ZZZZ</name>
<reference evidence="2" key="1">
    <citation type="submission" date="2018-05" db="EMBL/GenBank/DDBJ databases">
        <authorList>
            <person name="Lanie J.A."/>
            <person name="Ng W.-L."/>
            <person name="Kazmierczak K.M."/>
            <person name="Andrzejewski T.M."/>
            <person name="Davidsen T.M."/>
            <person name="Wayne K.J."/>
            <person name="Tettelin H."/>
            <person name="Glass J.I."/>
            <person name="Rusch D."/>
            <person name="Podicherti R."/>
            <person name="Tsui H.-C.T."/>
            <person name="Winkler M.E."/>
        </authorList>
    </citation>
    <scope>NUCLEOTIDE SEQUENCE</scope>
</reference>
<evidence type="ECO:0000256" key="1">
    <source>
        <dbReference type="SAM" id="Phobius"/>
    </source>
</evidence>
<dbReference type="EMBL" id="UINC01027115">
    <property type="protein sequence ID" value="SVB05811.1"/>
    <property type="molecule type" value="Genomic_DNA"/>
</dbReference>
<evidence type="ECO:0000313" key="2">
    <source>
        <dbReference type="EMBL" id="SVB05811.1"/>
    </source>
</evidence>
<feature type="non-terminal residue" evidence="2">
    <location>
        <position position="77"/>
    </location>
</feature>
<keyword evidence="1" id="KW-1133">Transmembrane helix</keyword>
<keyword evidence="1" id="KW-0812">Transmembrane</keyword>
<organism evidence="2">
    <name type="scientific">marine metagenome</name>
    <dbReference type="NCBI Taxonomy" id="408172"/>
    <lineage>
        <taxon>unclassified sequences</taxon>
        <taxon>metagenomes</taxon>
        <taxon>ecological metagenomes</taxon>
    </lineage>
</organism>
<protein>
    <submittedName>
        <fullName evidence="2">Uncharacterized protein</fullName>
    </submittedName>
</protein>
<keyword evidence="1" id="KW-0472">Membrane</keyword>